<feature type="region of interest" description="Disordered" evidence="1">
    <location>
        <begin position="1"/>
        <end position="22"/>
    </location>
</feature>
<dbReference type="InParanoid" id="A0A5J5F3M0"/>
<evidence type="ECO:0000256" key="1">
    <source>
        <dbReference type="SAM" id="MobiDB-lite"/>
    </source>
</evidence>
<comment type="caution">
    <text evidence="2">The sequence shown here is derived from an EMBL/GenBank/DDBJ whole genome shotgun (WGS) entry which is preliminary data.</text>
</comment>
<evidence type="ECO:0000313" key="3">
    <source>
        <dbReference type="Proteomes" id="UP000326924"/>
    </source>
</evidence>
<dbReference type="PANTHER" id="PTHR13318:SF95">
    <property type="entry name" value="F-BOX PROTEIN YLR352W"/>
    <property type="match status" value="1"/>
</dbReference>
<keyword evidence="3" id="KW-1185">Reference proteome</keyword>
<dbReference type="AlphaFoldDB" id="A0A5J5F3M0"/>
<dbReference type="PANTHER" id="PTHR13318">
    <property type="entry name" value="PARTNER OF PAIRED, ISOFORM B-RELATED"/>
    <property type="match status" value="1"/>
</dbReference>
<dbReference type="EMBL" id="VXIS01000040">
    <property type="protein sequence ID" value="KAA8911001.1"/>
    <property type="molecule type" value="Genomic_DNA"/>
</dbReference>
<dbReference type="SUPFAM" id="SSF52047">
    <property type="entry name" value="RNI-like"/>
    <property type="match status" value="1"/>
</dbReference>
<sequence>MSPNSNDYTHTLHLQEDDSSRIPQTFTTSIVEPPSPNTLDKHFVFPLQSPPRNRYPLAMPTHESRTAKERVIAPIERLPVEIFDQIIPLLAVDTPTNGYTPRNKDLASCLLVSRTFYNMTLSTLYARVTFPHSSIFSKFLTHIAKYPELGQLVRRLDFSQFTSVGLGRTRKMQFEIHNLTHKTLLECLNLTPRLREFLAAESMDMDIDERVLEKLFFDLPRLEAIDFCGSTTPSFMRAVTAVVSANHPSMPDALKLKRVGFHGCNTIPPSVFATLIPRLSQVTHLDLTHTQVTDGTLHALPKTAKITHLSLSKCSKLRGPAVVDFLINHPGVKNLVSLNLYFDTSRYRLLSTADVDELLPRLPNTLRSLNLSGAKINASHIPQLRRLSKHLEELSIGNADLTLHDINGIFERGDEQEQREHGPHQSKLHYLDLTGISSVTPISIILAGSNDSLLRRDTYPLQVLELSEKVTDGLKERTASGTRMGWTVKTDRRRGWYVRTAPGTTPGGEQLAKALREDDGSRSWKMGGKSWGSRKIGMAQGQLVGLYGYYAFGM</sequence>
<dbReference type="Proteomes" id="UP000326924">
    <property type="component" value="Unassembled WGS sequence"/>
</dbReference>
<protein>
    <recommendedName>
        <fullName evidence="4">F-box domain-containing protein</fullName>
    </recommendedName>
</protein>
<accession>A0A5J5F3M0</accession>
<dbReference type="InterPro" id="IPR032675">
    <property type="entry name" value="LRR_dom_sf"/>
</dbReference>
<organism evidence="2 3">
    <name type="scientific">Sphaerosporella brunnea</name>
    <dbReference type="NCBI Taxonomy" id="1250544"/>
    <lineage>
        <taxon>Eukaryota</taxon>
        <taxon>Fungi</taxon>
        <taxon>Dikarya</taxon>
        <taxon>Ascomycota</taxon>
        <taxon>Pezizomycotina</taxon>
        <taxon>Pezizomycetes</taxon>
        <taxon>Pezizales</taxon>
        <taxon>Pyronemataceae</taxon>
        <taxon>Sphaerosporella</taxon>
    </lineage>
</organism>
<dbReference type="Gene3D" id="3.80.10.10">
    <property type="entry name" value="Ribonuclease Inhibitor"/>
    <property type="match status" value="1"/>
</dbReference>
<dbReference type="GO" id="GO:0031146">
    <property type="term" value="P:SCF-dependent proteasomal ubiquitin-dependent protein catabolic process"/>
    <property type="evidence" value="ECO:0007669"/>
    <property type="project" value="TreeGrafter"/>
</dbReference>
<name>A0A5J5F3M0_9PEZI</name>
<gene>
    <name evidence="2" type="ORF">FN846DRAFT_774443</name>
</gene>
<proteinExistence type="predicted"/>
<evidence type="ECO:0000313" key="2">
    <source>
        <dbReference type="EMBL" id="KAA8911001.1"/>
    </source>
</evidence>
<evidence type="ECO:0008006" key="4">
    <source>
        <dbReference type="Google" id="ProtNLM"/>
    </source>
</evidence>
<reference evidence="2 3" key="1">
    <citation type="submission" date="2019-09" db="EMBL/GenBank/DDBJ databases">
        <title>Draft genome of the ectomycorrhizal ascomycete Sphaerosporella brunnea.</title>
        <authorList>
            <consortium name="DOE Joint Genome Institute"/>
            <person name="Benucci G.M."/>
            <person name="Marozzi G."/>
            <person name="Antonielli L."/>
            <person name="Sanchez S."/>
            <person name="Marco P."/>
            <person name="Wang X."/>
            <person name="Falini L.B."/>
            <person name="Barry K."/>
            <person name="Haridas S."/>
            <person name="Lipzen A."/>
            <person name="Labutti K."/>
            <person name="Grigoriev I.V."/>
            <person name="Murat C."/>
            <person name="Martin F."/>
            <person name="Albertini E."/>
            <person name="Donnini D."/>
            <person name="Bonito G."/>
        </authorList>
    </citation>
    <scope>NUCLEOTIDE SEQUENCE [LARGE SCALE GENOMIC DNA]</scope>
    <source>
        <strain evidence="2 3">Sb_GMNB300</strain>
    </source>
</reference>
<dbReference type="OrthoDB" id="9994419at2759"/>
<dbReference type="GO" id="GO:0019005">
    <property type="term" value="C:SCF ubiquitin ligase complex"/>
    <property type="evidence" value="ECO:0007669"/>
    <property type="project" value="TreeGrafter"/>
</dbReference>